<dbReference type="PANTHER" id="PTHR43671">
    <property type="entry name" value="SERINE/THREONINE-PROTEIN KINASE NEK"/>
    <property type="match status" value="1"/>
</dbReference>
<dbReference type="Gene3D" id="1.10.510.10">
    <property type="entry name" value="Transferase(Phosphotransferase) domain 1"/>
    <property type="match status" value="1"/>
</dbReference>
<dbReference type="GO" id="GO:0005524">
    <property type="term" value="F:ATP binding"/>
    <property type="evidence" value="ECO:0007669"/>
    <property type="project" value="UniProtKB-KW"/>
</dbReference>
<dbReference type="PANTHER" id="PTHR43671:SF13">
    <property type="entry name" value="SERINE_THREONINE-PROTEIN KINASE NEK2"/>
    <property type="match status" value="1"/>
</dbReference>
<dbReference type="InterPro" id="IPR000719">
    <property type="entry name" value="Prot_kinase_dom"/>
</dbReference>
<keyword evidence="2" id="KW-0808">Transferase</keyword>
<evidence type="ECO:0000256" key="4">
    <source>
        <dbReference type="ARBA" id="ARBA00022777"/>
    </source>
</evidence>
<dbReference type="EMBL" id="JH992971">
    <property type="protein sequence ID" value="EKX53050.1"/>
    <property type="molecule type" value="Genomic_DNA"/>
</dbReference>
<dbReference type="EnsemblProtists" id="EKX53050">
    <property type="protein sequence ID" value="EKX53050"/>
    <property type="gene ID" value="GUITHDRAFT_101494"/>
</dbReference>
<evidence type="ECO:0000256" key="1">
    <source>
        <dbReference type="ARBA" id="ARBA00012513"/>
    </source>
</evidence>
<dbReference type="InterPro" id="IPR008271">
    <property type="entry name" value="Ser/Thr_kinase_AS"/>
</dbReference>
<reference evidence="9" key="2">
    <citation type="submission" date="2012-11" db="EMBL/GenBank/DDBJ databases">
        <authorList>
            <person name="Kuo A."/>
            <person name="Curtis B.A."/>
            <person name="Tanifuji G."/>
            <person name="Burki F."/>
            <person name="Gruber A."/>
            <person name="Irimia M."/>
            <person name="Maruyama S."/>
            <person name="Arias M.C."/>
            <person name="Ball S.G."/>
            <person name="Gile G.H."/>
            <person name="Hirakawa Y."/>
            <person name="Hopkins J.F."/>
            <person name="Rensing S.A."/>
            <person name="Schmutz J."/>
            <person name="Symeonidi A."/>
            <person name="Elias M."/>
            <person name="Eveleigh R.J."/>
            <person name="Herman E.K."/>
            <person name="Klute M.J."/>
            <person name="Nakayama T."/>
            <person name="Obornik M."/>
            <person name="Reyes-Prieto A."/>
            <person name="Armbrust E.V."/>
            <person name="Aves S.J."/>
            <person name="Beiko R.G."/>
            <person name="Coutinho P."/>
            <person name="Dacks J.B."/>
            <person name="Durnford D.G."/>
            <person name="Fast N.M."/>
            <person name="Green B.R."/>
            <person name="Grisdale C."/>
            <person name="Hempe F."/>
            <person name="Henrissat B."/>
            <person name="Hoppner M.P."/>
            <person name="Ishida K.-I."/>
            <person name="Kim E."/>
            <person name="Koreny L."/>
            <person name="Kroth P.G."/>
            <person name="Liu Y."/>
            <person name="Malik S.-B."/>
            <person name="Maier U.G."/>
            <person name="McRose D."/>
            <person name="Mock T."/>
            <person name="Neilson J.A."/>
            <person name="Onodera N.T."/>
            <person name="Poole A.M."/>
            <person name="Pritham E.J."/>
            <person name="Richards T.A."/>
            <person name="Rocap G."/>
            <person name="Roy S.W."/>
            <person name="Sarai C."/>
            <person name="Schaack S."/>
            <person name="Shirato S."/>
            <person name="Slamovits C.H."/>
            <person name="Spencer D.F."/>
            <person name="Suzuki S."/>
            <person name="Worden A.Z."/>
            <person name="Zauner S."/>
            <person name="Barry K."/>
            <person name="Bell C."/>
            <person name="Bharti A.K."/>
            <person name="Crow J.A."/>
            <person name="Grimwood J."/>
            <person name="Kramer R."/>
            <person name="Lindquist E."/>
            <person name="Lucas S."/>
            <person name="Salamov A."/>
            <person name="McFadden G.I."/>
            <person name="Lane C.E."/>
            <person name="Keeling P.J."/>
            <person name="Gray M.W."/>
            <person name="Grigoriev I.V."/>
            <person name="Archibald J.M."/>
        </authorList>
    </citation>
    <scope>NUCLEOTIDE SEQUENCE</scope>
    <source>
        <strain evidence="9">CCMP2712</strain>
    </source>
</reference>
<dbReference type="AlphaFoldDB" id="L1JXW0"/>
<dbReference type="OMA" id="MAGSNEY"/>
<protein>
    <recommendedName>
        <fullName evidence="1">non-specific serine/threonine protein kinase</fullName>
        <ecNumber evidence="1">2.7.11.1</ecNumber>
    </recommendedName>
</protein>
<evidence type="ECO:0000256" key="2">
    <source>
        <dbReference type="ARBA" id="ARBA00022679"/>
    </source>
</evidence>
<evidence type="ECO:0000259" key="6">
    <source>
        <dbReference type="PROSITE" id="PS50011"/>
    </source>
</evidence>
<evidence type="ECO:0000256" key="5">
    <source>
        <dbReference type="ARBA" id="ARBA00022840"/>
    </source>
</evidence>
<dbReference type="PaxDb" id="55529-EKX53050"/>
<organism evidence="7">
    <name type="scientific">Guillardia theta (strain CCMP2712)</name>
    <name type="common">Cryptophyte</name>
    <dbReference type="NCBI Taxonomy" id="905079"/>
    <lineage>
        <taxon>Eukaryota</taxon>
        <taxon>Cryptophyceae</taxon>
        <taxon>Pyrenomonadales</taxon>
        <taxon>Geminigeraceae</taxon>
        <taxon>Guillardia</taxon>
    </lineage>
</organism>
<dbReference type="SMART" id="SM00220">
    <property type="entry name" value="S_TKc"/>
    <property type="match status" value="1"/>
</dbReference>
<dbReference type="EC" id="2.7.11.1" evidence="1"/>
<evidence type="ECO:0000256" key="3">
    <source>
        <dbReference type="ARBA" id="ARBA00022741"/>
    </source>
</evidence>
<sequence>MQEYDEEFAIGSNVVVAKGRMDHQRYAIKKCDSLFKHSREMNLKLAYTIQEARIFLHVKHPNLVRVFDFFTDGPCFCVVLEYCSLGTLRHQVDHAMKHQLQLSEPTLWRWMTEILLGVSFLHKMRIVHRDLKPENVFLAGSQLPGTIKVGDLGSARIMKGGETALKTNFVGTEGYAAPEIHQSQPYDERVDLWSLGIVCIELACLKRPSERSLSSSGFLEKTFSPYPRGAG</sequence>
<reference evidence="8" key="3">
    <citation type="submission" date="2016-03" db="UniProtKB">
        <authorList>
            <consortium name="EnsemblProtists"/>
        </authorList>
    </citation>
    <scope>IDENTIFICATION</scope>
</reference>
<reference evidence="7 9" key="1">
    <citation type="journal article" date="2012" name="Nature">
        <title>Algal genomes reveal evolutionary mosaicism and the fate of nucleomorphs.</title>
        <authorList>
            <consortium name="DOE Joint Genome Institute"/>
            <person name="Curtis B.A."/>
            <person name="Tanifuji G."/>
            <person name="Burki F."/>
            <person name="Gruber A."/>
            <person name="Irimia M."/>
            <person name="Maruyama S."/>
            <person name="Arias M.C."/>
            <person name="Ball S.G."/>
            <person name="Gile G.H."/>
            <person name="Hirakawa Y."/>
            <person name="Hopkins J.F."/>
            <person name="Kuo A."/>
            <person name="Rensing S.A."/>
            <person name="Schmutz J."/>
            <person name="Symeonidi A."/>
            <person name="Elias M."/>
            <person name="Eveleigh R.J."/>
            <person name="Herman E.K."/>
            <person name="Klute M.J."/>
            <person name="Nakayama T."/>
            <person name="Obornik M."/>
            <person name="Reyes-Prieto A."/>
            <person name="Armbrust E.V."/>
            <person name="Aves S.J."/>
            <person name="Beiko R.G."/>
            <person name="Coutinho P."/>
            <person name="Dacks J.B."/>
            <person name="Durnford D.G."/>
            <person name="Fast N.M."/>
            <person name="Green B.R."/>
            <person name="Grisdale C.J."/>
            <person name="Hempel F."/>
            <person name="Henrissat B."/>
            <person name="Hoppner M.P."/>
            <person name="Ishida K."/>
            <person name="Kim E."/>
            <person name="Koreny L."/>
            <person name="Kroth P.G."/>
            <person name="Liu Y."/>
            <person name="Malik S.B."/>
            <person name="Maier U.G."/>
            <person name="McRose D."/>
            <person name="Mock T."/>
            <person name="Neilson J.A."/>
            <person name="Onodera N.T."/>
            <person name="Poole A.M."/>
            <person name="Pritham E.J."/>
            <person name="Richards T.A."/>
            <person name="Rocap G."/>
            <person name="Roy S.W."/>
            <person name="Sarai C."/>
            <person name="Schaack S."/>
            <person name="Shirato S."/>
            <person name="Slamovits C.H."/>
            <person name="Spencer D.F."/>
            <person name="Suzuki S."/>
            <person name="Worden A.Z."/>
            <person name="Zauner S."/>
            <person name="Barry K."/>
            <person name="Bell C."/>
            <person name="Bharti A.K."/>
            <person name="Crow J.A."/>
            <person name="Grimwood J."/>
            <person name="Kramer R."/>
            <person name="Lindquist E."/>
            <person name="Lucas S."/>
            <person name="Salamov A."/>
            <person name="McFadden G.I."/>
            <person name="Lane C.E."/>
            <person name="Keeling P.J."/>
            <person name="Gray M.W."/>
            <person name="Grigoriev I.V."/>
            <person name="Archibald J.M."/>
        </authorList>
    </citation>
    <scope>NUCLEOTIDE SEQUENCE</scope>
    <source>
        <strain evidence="7 9">CCMP2712</strain>
    </source>
</reference>
<accession>L1JXW0</accession>
<proteinExistence type="predicted"/>
<feature type="domain" description="Protein kinase" evidence="6">
    <location>
        <begin position="2"/>
        <end position="231"/>
    </location>
</feature>
<keyword evidence="3" id="KW-0547">Nucleotide-binding</keyword>
<dbReference type="PROSITE" id="PS50011">
    <property type="entry name" value="PROTEIN_KINASE_DOM"/>
    <property type="match status" value="1"/>
</dbReference>
<dbReference type="Pfam" id="PF00069">
    <property type="entry name" value="Pkinase"/>
    <property type="match status" value="1"/>
</dbReference>
<dbReference type="eggNOG" id="KOG0589">
    <property type="taxonomic scope" value="Eukaryota"/>
</dbReference>
<dbReference type="GeneID" id="17309632"/>
<dbReference type="KEGG" id="gtt:GUITHDRAFT_101494"/>
<keyword evidence="4" id="KW-0418">Kinase</keyword>
<keyword evidence="5" id="KW-0067">ATP-binding</keyword>
<gene>
    <name evidence="7" type="ORF">GUITHDRAFT_101494</name>
</gene>
<evidence type="ECO:0000313" key="7">
    <source>
        <dbReference type="EMBL" id="EKX53050.1"/>
    </source>
</evidence>
<dbReference type="RefSeq" id="XP_005840030.1">
    <property type="nucleotide sequence ID" value="XM_005839973.1"/>
</dbReference>
<dbReference type="Proteomes" id="UP000011087">
    <property type="component" value="Unassembled WGS sequence"/>
</dbReference>
<dbReference type="STRING" id="905079.L1JXW0"/>
<dbReference type="SUPFAM" id="SSF56112">
    <property type="entry name" value="Protein kinase-like (PK-like)"/>
    <property type="match status" value="1"/>
</dbReference>
<evidence type="ECO:0000313" key="9">
    <source>
        <dbReference type="Proteomes" id="UP000011087"/>
    </source>
</evidence>
<keyword evidence="9" id="KW-1185">Reference proteome</keyword>
<dbReference type="PROSITE" id="PS00108">
    <property type="entry name" value="PROTEIN_KINASE_ST"/>
    <property type="match status" value="1"/>
</dbReference>
<name>L1JXW0_GUITC</name>
<dbReference type="InterPro" id="IPR050660">
    <property type="entry name" value="NEK_Ser/Thr_kinase"/>
</dbReference>
<dbReference type="HOGENOM" id="CLU_000288_63_23_1"/>
<dbReference type="OrthoDB" id="10252171at2759"/>
<evidence type="ECO:0000313" key="8">
    <source>
        <dbReference type="EnsemblProtists" id="EKX53050"/>
    </source>
</evidence>
<dbReference type="GO" id="GO:0004674">
    <property type="term" value="F:protein serine/threonine kinase activity"/>
    <property type="evidence" value="ECO:0007669"/>
    <property type="project" value="UniProtKB-EC"/>
</dbReference>
<dbReference type="InterPro" id="IPR011009">
    <property type="entry name" value="Kinase-like_dom_sf"/>
</dbReference>